<evidence type="ECO:0000256" key="3">
    <source>
        <dbReference type="ARBA" id="ARBA00023180"/>
    </source>
</evidence>
<dbReference type="CDD" id="cd00028">
    <property type="entry name" value="B_lectin"/>
    <property type="match status" value="1"/>
</dbReference>
<dbReference type="SMART" id="SM00108">
    <property type="entry name" value="B_lectin"/>
    <property type="match status" value="1"/>
</dbReference>
<feature type="chain" id="PRO_5016378047" description="Bulb-type lectin domain-containing protein" evidence="4">
    <location>
        <begin position="24"/>
        <end position="373"/>
    </location>
</feature>
<evidence type="ECO:0000313" key="7">
    <source>
        <dbReference type="Proteomes" id="UP000242715"/>
    </source>
</evidence>
<dbReference type="InterPro" id="IPR051343">
    <property type="entry name" value="G-type_lectin_kinases/EP1-like"/>
</dbReference>
<reference evidence="7" key="1">
    <citation type="journal article" date="2017" name="Front. Plant Sci.">
        <title>Climate Clever Clovers: New Paradigm to Reduce the Environmental Footprint of Ruminants by Breeding Low Methanogenic Forages Utilizing Haplotype Variation.</title>
        <authorList>
            <person name="Kaur P."/>
            <person name="Appels R."/>
            <person name="Bayer P.E."/>
            <person name="Keeble-Gagnere G."/>
            <person name="Wang J."/>
            <person name="Hirakawa H."/>
            <person name="Shirasawa K."/>
            <person name="Vercoe P."/>
            <person name="Stefanova K."/>
            <person name="Durmic Z."/>
            <person name="Nichols P."/>
            <person name="Revell C."/>
            <person name="Isobe S.N."/>
            <person name="Edwards D."/>
            <person name="Erskine W."/>
        </authorList>
    </citation>
    <scope>NUCLEOTIDE SEQUENCE [LARGE SCALE GENOMIC DNA]</scope>
    <source>
        <strain evidence="7">cv. Daliak</strain>
    </source>
</reference>
<evidence type="ECO:0000313" key="6">
    <source>
        <dbReference type="EMBL" id="GAU37293.1"/>
    </source>
</evidence>
<accession>A0A2Z6N5M1</accession>
<organism evidence="6 7">
    <name type="scientific">Trifolium subterraneum</name>
    <name type="common">Subterranean clover</name>
    <dbReference type="NCBI Taxonomy" id="3900"/>
    <lineage>
        <taxon>Eukaryota</taxon>
        <taxon>Viridiplantae</taxon>
        <taxon>Streptophyta</taxon>
        <taxon>Embryophyta</taxon>
        <taxon>Tracheophyta</taxon>
        <taxon>Spermatophyta</taxon>
        <taxon>Magnoliopsida</taxon>
        <taxon>eudicotyledons</taxon>
        <taxon>Gunneridae</taxon>
        <taxon>Pentapetalae</taxon>
        <taxon>rosids</taxon>
        <taxon>fabids</taxon>
        <taxon>Fabales</taxon>
        <taxon>Fabaceae</taxon>
        <taxon>Papilionoideae</taxon>
        <taxon>50 kb inversion clade</taxon>
        <taxon>NPAAA clade</taxon>
        <taxon>Hologalegina</taxon>
        <taxon>IRL clade</taxon>
        <taxon>Trifolieae</taxon>
        <taxon>Trifolium</taxon>
    </lineage>
</organism>
<dbReference type="InterPro" id="IPR036426">
    <property type="entry name" value="Bulb-type_lectin_dom_sf"/>
</dbReference>
<sequence>MAYSLLLPFLLYSLIFQSISVLAQNKSTIAIGDSFTAQTNNSQWLLSPSGDFAFGFLPLENTDVFLLSIWYAKISDKTVVWYANRDNPAPKGSKLELNANDGLVITSPNGDRLWNTEGLNAKVSSGVFNDTGNFVLKGGKLNSVWETFQSPSDTLLPSQILPKGEKLSSRLKETNFSTGRFELLLQNDGNLVMHSINLPSGYANENYYESGTVAIDTSSAGTQLVFDRSGYLYVLRENNDRFNVSEGVNKVSTTDFYLRATLTFDGVFTLYKHPKGSTESEGWTTVWSKPDNICNHVDNEGSGVCGYNSFCTLGDDKRPICQCPQRYVLVDPDDPYGSCKPDFIQGCAEDELSKTNDLYDFERLLHFSVQKEA</sequence>
<dbReference type="SUPFAM" id="SSF51110">
    <property type="entry name" value="alpha-D-mannose-specific plant lectins"/>
    <property type="match status" value="1"/>
</dbReference>
<keyword evidence="1 4" id="KW-0732">Signal</keyword>
<dbReference type="PANTHER" id="PTHR47976:SF15">
    <property type="entry name" value="G-TYPE LECTIN S-RECEPTOR-LIKE SERINE_THREONINE-PROTEIN KINASE RLK1"/>
    <property type="match status" value="1"/>
</dbReference>
<name>A0A2Z6N5M1_TRISU</name>
<dbReference type="Pfam" id="PF01453">
    <property type="entry name" value="B_lectin"/>
    <property type="match status" value="1"/>
</dbReference>
<gene>
    <name evidence="6" type="ORF">TSUD_354490</name>
</gene>
<dbReference type="FunFam" id="2.90.10.10:FF:000013">
    <property type="entry name" value="G-type lectin S-receptor-like serine/threonine-protein kinase LECRK1"/>
    <property type="match status" value="1"/>
</dbReference>
<dbReference type="AlphaFoldDB" id="A0A2Z6N5M1"/>
<protein>
    <recommendedName>
        <fullName evidence="5">Bulb-type lectin domain-containing protein</fullName>
    </recommendedName>
</protein>
<evidence type="ECO:0000256" key="1">
    <source>
        <dbReference type="ARBA" id="ARBA00022729"/>
    </source>
</evidence>
<dbReference type="InterPro" id="IPR001480">
    <property type="entry name" value="Bulb-type_lectin_dom"/>
</dbReference>
<dbReference type="Gene3D" id="2.90.10.10">
    <property type="entry name" value="Bulb-type lectin domain"/>
    <property type="match status" value="2"/>
</dbReference>
<proteinExistence type="predicted"/>
<keyword evidence="2" id="KW-1015">Disulfide bond</keyword>
<dbReference type="FunFam" id="2.90.10.10:FF:000024">
    <property type="entry name" value="Uncharacterized protein"/>
    <property type="match status" value="1"/>
</dbReference>
<feature type="domain" description="Bulb-type lectin" evidence="5">
    <location>
        <begin position="31"/>
        <end position="149"/>
    </location>
</feature>
<dbReference type="EMBL" id="DF973665">
    <property type="protein sequence ID" value="GAU37293.1"/>
    <property type="molecule type" value="Genomic_DNA"/>
</dbReference>
<evidence type="ECO:0000259" key="5">
    <source>
        <dbReference type="PROSITE" id="PS50927"/>
    </source>
</evidence>
<dbReference type="PANTHER" id="PTHR47976">
    <property type="entry name" value="G-TYPE LECTIN S-RECEPTOR-LIKE SERINE/THREONINE-PROTEIN KINASE SD2-5"/>
    <property type="match status" value="1"/>
</dbReference>
<evidence type="ECO:0000256" key="4">
    <source>
        <dbReference type="SAM" id="SignalP"/>
    </source>
</evidence>
<evidence type="ECO:0000256" key="2">
    <source>
        <dbReference type="ARBA" id="ARBA00023157"/>
    </source>
</evidence>
<dbReference type="OrthoDB" id="1930390at2759"/>
<keyword evidence="3" id="KW-0325">Glycoprotein</keyword>
<feature type="signal peptide" evidence="4">
    <location>
        <begin position="1"/>
        <end position="23"/>
    </location>
</feature>
<dbReference type="PROSITE" id="PS50927">
    <property type="entry name" value="BULB_LECTIN"/>
    <property type="match status" value="1"/>
</dbReference>
<keyword evidence="7" id="KW-1185">Reference proteome</keyword>
<dbReference type="Proteomes" id="UP000242715">
    <property type="component" value="Unassembled WGS sequence"/>
</dbReference>